<accession>A0ABD2W701</accession>
<name>A0ABD2W701_9HYME</name>
<proteinExistence type="predicted"/>
<dbReference type="EMBL" id="JBJJXI010000128">
    <property type="protein sequence ID" value="KAL3388641.1"/>
    <property type="molecule type" value="Genomic_DNA"/>
</dbReference>
<dbReference type="AlphaFoldDB" id="A0ABD2W701"/>
<gene>
    <name evidence="1" type="ORF">TKK_016077</name>
</gene>
<organism evidence="1 2">
    <name type="scientific">Trichogramma kaykai</name>
    <dbReference type="NCBI Taxonomy" id="54128"/>
    <lineage>
        <taxon>Eukaryota</taxon>
        <taxon>Metazoa</taxon>
        <taxon>Ecdysozoa</taxon>
        <taxon>Arthropoda</taxon>
        <taxon>Hexapoda</taxon>
        <taxon>Insecta</taxon>
        <taxon>Pterygota</taxon>
        <taxon>Neoptera</taxon>
        <taxon>Endopterygota</taxon>
        <taxon>Hymenoptera</taxon>
        <taxon>Apocrita</taxon>
        <taxon>Proctotrupomorpha</taxon>
        <taxon>Chalcidoidea</taxon>
        <taxon>Trichogrammatidae</taxon>
        <taxon>Trichogramma</taxon>
    </lineage>
</organism>
<keyword evidence="2" id="KW-1185">Reference proteome</keyword>
<sequence>MTLDLETQIDQPEQAVPELVKPSRTPSLPKVISDKITDDGGTYDTNVKHLLQPGNENDLCTWLKDMRLIRSSMNCPTEGCNEKPLLWRTVRQVDKYGWTCNDCKKRQALRDGSIFQQTKCDLKHCIQMIVAWCMDIPYETVASYLDTKQHFVRKVYEILTQVTEQYVEAHSNEWLLGGTGPNGNILIVDEFPTGCMTENLIDVPKTKKRNNQNHTVLCIAEVSQVPPRMWMRILGTKSEKTLKTQEILKQYGMVEEALNEIGTHSAPGSILIANRRARYCNYENVKELKGFKVIGIEELQIHDPPEKNELSFNLETIWQTGLGICEDIQSLAQDNAVRDLHEYLWRRRFAKTTAQAFNSILQHITEFYQFSSDSVSSS</sequence>
<comment type="caution">
    <text evidence="1">The sequence shown here is derived from an EMBL/GenBank/DDBJ whole genome shotgun (WGS) entry which is preliminary data.</text>
</comment>
<dbReference type="Proteomes" id="UP001627154">
    <property type="component" value="Unassembled WGS sequence"/>
</dbReference>
<evidence type="ECO:0000313" key="2">
    <source>
        <dbReference type="Proteomes" id="UP001627154"/>
    </source>
</evidence>
<reference evidence="1 2" key="1">
    <citation type="journal article" date="2024" name="bioRxiv">
        <title>A reference genome for Trichogramma kaykai: A tiny desert-dwelling parasitoid wasp with competing sex-ratio distorters.</title>
        <authorList>
            <person name="Culotta J."/>
            <person name="Lindsey A.R."/>
        </authorList>
    </citation>
    <scope>NUCLEOTIDE SEQUENCE [LARGE SCALE GENOMIC DNA]</scope>
    <source>
        <strain evidence="1 2">KSX58</strain>
    </source>
</reference>
<protein>
    <submittedName>
        <fullName evidence="1">Uncharacterized protein</fullName>
    </submittedName>
</protein>
<evidence type="ECO:0000313" key="1">
    <source>
        <dbReference type="EMBL" id="KAL3388641.1"/>
    </source>
</evidence>